<evidence type="ECO:0000313" key="8">
    <source>
        <dbReference type="EMBL" id="BFP48930.1"/>
    </source>
</evidence>
<dbReference type="GO" id="GO:0005524">
    <property type="term" value="F:ATP binding"/>
    <property type="evidence" value="ECO:0007669"/>
    <property type="project" value="UniProtKB-KW"/>
</dbReference>
<reference evidence="8" key="1">
    <citation type="submission" date="2024-07" db="EMBL/GenBank/DDBJ databases">
        <title>Complete genome sequences of cellulolytic bacteria, Kitasatospora sp. CMC57 and Streptomyces sp. CMC78, isolated from Japanese agricultural soil.</title>
        <authorList>
            <person name="Hashimoto T."/>
            <person name="Ito M."/>
            <person name="Iwamoto M."/>
            <person name="Fukahori D."/>
            <person name="Shoda T."/>
            <person name="Sakoda M."/>
            <person name="Morohoshi T."/>
            <person name="Mitsuboshi M."/>
            <person name="Nishizawa T."/>
        </authorList>
    </citation>
    <scope>NUCLEOTIDE SEQUENCE</scope>
    <source>
        <strain evidence="8">CMC57</strain>
    </source>
</reference>
<dbReference type="Pfam" id="PF00294">
    <property type="entry name" value="PfkB"/>
    <property type="match status" value="1"/>
</dbReference>
<dbReference type="InterPro" id="IPR017583">
    <property type="entry name" value="Tagatose/fructose_Pkinase"/>
</dbReference>
<dbReference type="SUPFAM" id="SSF53613">
    <property type="entry name" value="Ribokinase-like"/>
    <property type="match status" value="1"/>
</dbReference>
<keyword evidence="3" id="KW-0547">Nucleotide-binding</keyword>
<dbReference type="Gene3D" id="3.40.1190.20">
    <property type="match status" value="1"/>
</dbReference>
<sequence>MSEHAMIFAPAPLLTVTVEQRAGRPDIHLHAGGQGVWQARMLTALGGRAVLVGGFGGESGAVLRRLLRKEGIQVCPVRGTVRNGVHIQDRRGGRRVTLVEAQAEPPSRHDLDELHNLALVQGIDAQVSVLSGPSPGDPELAPPDVYRRLAADLTANGARVVADLTGSRLAAVAEGGAYLLKVSHEELGAEHLAPTGSVRELAAVMRRLRTTSRQVVVVSRAEQPALALAGGELYEIVTGRMTPADPHGSGDSMTAGIVAGLLRDGDLKAALRLGAAAGAINATRHGLGTGGREAVERLAALVDVRAIDADLGHRVRLDREELAAWLTRD</sequence>
<dbReference type="GO" id="GO:0016773">
    <property type="term" value="F:phosphotransferase activity, alcohol group as acceptor"/>
    <property type="evidence" value="ECO:0007669"/>
    <property type="project" value="InterPro"/>
</dbReference>
<dbReference type="GO" id="GO:0016301">
    <property type="term" value="F:kinase activity"/>
    <property type="evidence" value="ECO:0007669"/>
    <property type="project" value="UniProtKB-KW"/>
</dbReference>
<dbReference type="EMBL" id="AP035881">
    <property type="protein sequence ID" value="BFP48930.1"/>
    <property type="molecule type" value="Genomic_DNA"/>
</dbReference>
<comment type="similarity">
    <text evidence="1">Belongs to the carbohydrate kinase PfkB family.</text>
</comment>
<keyword evidence="4 8" id="KW-0418">Kinase</keyword>
<evidence type="ECO:0000256" key="5">
    <source>
        <dbReference type="ARBA" id="ARBA00022840"/>
    </source>
</evidence>
<evidence type="ECO:0000256" key="1">
    <source>
        <dbReference type="ARBA" id="ARBA00010688"/>
    </source>
</evidence>
<feature type="domain" description="Carbohydrate kinase PfkB" evidence="7">
    <location>
        <begin position="25"/>
        <end position="289"/>
    </location>
</feature>
<keyword evidence="5" id="KW-0067">ATP-binding</keyword>
<accession>A0AB33K842</accession>
<name>A0AB33K842_9ACTN</name>
<dbReference type="InterPro" id="IPR011611">
    <property type="entry name" value="PfkB_dom"/>
</dbReference>
<dbReference type="InterPro" id="IPR002173">
    <property type="entry name" value="Carboh/pur_kinase_PfkB_CS"/>
</dbReference>
<dbReference type="PIRSF" id="PIRSF000535">
    <property type="entry name" value="1PFK/6PFK/LacC"/>
    <property type="match status" value="1"/>
</dbReference>
<dbReference type="PANTHER" id="PTHR46566">
    <property type="entry name" value="1-PHOSPHOFRUCTOKINASE-RELATED"/>
    <property type="match status" value="1"/>
</dbReference>
<dbReference type="AlphaFoldDB" id="A0AB33K842"/>
<evidence type="ECO:0000256" key="3">
    <source>
        <dbReference type="ARBA" id="ARBA00022741"/>
    </source>
</evidence>
<gene>
    <name evidence="8" type="ORF">KCMC57_52980</name>
</gene>
<dbReference type="InterPro" id="IPR029056">
    <property type="entry name" value="Ribokinase-like"/>
</dbReference>
<evidence type="ECO:0000256" key="2">
    <source>
        <dbReference type="ARBA" id="ARBA00022679"/>
    </source>
</evidence>
<dbReference type="GO" id="GO:0005975">
    <property type="term" value="P:carbohydrate metabolic process"/>
    <property type="evidence" value="ECO:0007669"/>
    <property type="project" value="InterPro"/>
</dbReference>
<keyword evidence="2 6" id="KW-0808">Transferase</keyword>
<proteinExistence type="inferred from homology"/>
<protein>
    <submittedName>
        <fullName evidence="8">PfkB family carbohydrate kinase</fullName>
    </submittedName>
</protein>
<evidence type="ECO:0000259" key="7">
    <source>
        <dbReference type="Pfam" id="PF00294"/>
    </source>
</evidence>
<evidence type="ECO:0000256" key="6">
    <source>
        <dbReference type="PIRNR" id="PIRNR000535"/>
    </source>
</evidence>
<organism evidence="8">
    <name type="scientific">Kitasatospora sp. CMC57</name>
    <dbReference type="NCBI Taxonomy" id="3231513"/>
    <lineage>
        <taxon>Bacteria</taxon>
        <taxon>Bacillati</taxon>
        <taxon>Actinomycetota</taxon>
        <taxon>Actinomycetes</taxon>
        <taxon>Kitasatosporales</taxon>
        <taxon>Streptomycetaceae</taxon>
        <taxon>Kitasatospora</taxon>
    </lineage>
</organism>
<dbReference type="PANTHER" id="PTHR46566:SF2">
    <property type="entry name" value="ATP-DEPENDENT 6-PHOSPHOFRUCTOKINASE ISOZYME 2"/>
    <property type="match status" value="1"/>
</dbReference>
<dbReference type="PROSITE" id="PS00584">
    <property type="entry name" value="PFKB_KINASES_2"/>
    <property type="match status" value="1"/>
</dbReference>
<evidence type="ECO:0000256" key="4">
    <source>
        <dbReference type="ARBA" id="ARBA00022777"/>
    </source>
</evidence>
<dbReference type="RefSeq" id="WP_407991100.1">
    <property type="nucleotide sequence ID" value="NZ_AP035881.2"/>
</dbReference>